<gene>
    <name evidence="2" type="ORF">HKD24_14605</name>
</gene>
<evidence type="ECO:0000313" key="3">
    <source>
        <dbReference type="Proteomes" id="UP000623107"/>
    </source>
</evidence>
<organism evidence="2 3">
    <name type="scientific">Gluconobacter vitians</name>
    <dbReference type="NCBI Taxonomy" id="2728102"/>
    <lineage>
        <taxon>Bacteria</taxon>
        <taxon>Pseudomonadati</taxon>
        <taxon>Pseudomonadota</taxon>
        <taxon>Alphaproteobacteria</taxon>
        <taxon>Acetobacterales</taxon>
        <taxon>Acetobacteraceae</taxon>
        <taxon>Gluconobacter</taxon>
    </lineage>
</organism>
<keyword evidence="1" id="KW-1133">Transmembrane helix</keyword>
<comment type="caution">
    <text evidence="2">The sequence shown here is derived from an EMBL/GenBank/DDBJ whole genome shotgun (WGS) entry which is preliminary data.</text>
</comment>
<accession>A0ABR9Y994</accession>
<evidence type="ECO:0000313" key="2">
    <source>
        <dbReference type="EMBL" id="MBF0860412.1"/>
    </source>
</evidence>
<name>A0ABR9Y994_9PROT</name>
<dbReference type="RefSeq" id="WP_194260903.1">
    <property type="nucleotide sequence ID" value="NZ_JABCQG010000044.1"/>
</dbReference>
<keyword evidence="3" id="KW-1185">Reference proteome</keyword>
<proteinExistence type="predicted"/>
<keyword evidence="1" id="KW-0812">Transmembrane</keyword>
<reference evidence="2 3" key="2">
    <citation type="submission" date="2020-11" db="EMBL/GenBank/DDBJ databases">
        <title>Description of novel Gluconobacter species.</title>
        <authorList>
            <person name="Cleenwerck I."/>
            <person name="Cnockaert M."/>
            <person name="Borremans W."/>
            <person name="Wieme A.D."/>
            <person name="De Vuyst L."/>
            <person name="Vandamme P."/>
        </authorList>
    </citation>
    <scope>NUCLEOTIDE SEQUENCE [LARGE SCALE GENOMIC DNA]</scope>
    <source>
        <strain evidence="2 3">LMG 31484</strain>
    </source>
</reference>
<dbReference type="Proteomes" id="UP000623107">
    <property type="component" value="Unassembled WGS sequence"/>
</dbReference>
<keyword evidence="1" id="KW-0472">Membrane</keyword>
<feature type="transmembrane region" description="Helical" evidence="1">
    <location>
        <begin position="272"/>
        <end position="294"/>
    </location>
</feature>
<reference evidence="3" key="1">
    <citation type="submission" date="2020-04" db="EMBL/GenBank/DDBJ databases">
        <title>Description of novel Gluconacetobacter.</title>
        <authorList>
            <person name="Sombolestani A."/>
        </authorList>
    </citation>
    <scope>NUCLEOTIDE SEQUENCE [LARGE SCALE GENOMIC DNA]</scope>
    <source>
        <strain evidence="3">LMG 31484</strain>
    </source>
</reference>
<dbReference type="EMBL" id="JABCQG010000044">
    <property type="protein sequence ID" value="MBF0860412.1"/>
    <property type="molecule type" value="Genomic_DNA"/>
</dbReference>
<sequence length="298" mass="33606">MEIRLQTRGVTHDYAFLGTTPEDSWWTIPLYKDATSFEQPTLILERLQGNQWRCFISGIPSSRRDRVETRIRYSMALKGNVESDQGTLFKLLAYVLDIFKNNPVSENNRLTKLLDGEVKDYADEWLGGNLEQANIHLNELEKKFVDMEPCSVELPKLSEELRGILKNASGIPSIAAILNFIGGSKEPLVEHLQSQMMPSQGKILILPSPIAGGQFTKFFILSPPFRNLTLGSDNKIPFPMGLQGDNPTTEGHDTTRQSIPVRNVKPKSRVDFYGKALTIAVILIVVLFLIVKWYNITN</sequence>
<protein>
    <submittedName>
        <fullName evidence="2">Uncharacterized protein</fullName>
    </submittedName>
</protein>
<evidence type="ECO:0000256" key="1">
    <source>
        <dbReference type="SAM" id="Phobius"/>
    </source>
</evidence>